<accession>A0AAP0F442</accession>
<feature type="compositionally biased region" description="Low complexity" evidence="1">
    <location>
        <begin position="162"/>
        <end position="180"/>
    </location>
</feature>
<dbReference type="Proteomes" id="UP001419268">
    <property type="component" value="Unassembled WGS sequence"/>
</dbReference>
<name>A0AAP0F442_9MAGN</name>
<keyword evidence="3" id="KW-1185">Reference proteome</keyword>
<feature type="compositionally biased region" description="Acidic residues" evidence="1">
    <location>
        <begin position="98"/>
        <end position="108"/>
    </location>
</feature>
<protein>
    <submittedName>
        <fullName evidence="2">Uncharacterized protein</fullName>
    </submittedName>
</protein>
<feature type="region of interest" description="Disordered" evidence="1">
    <location>
        <begin position="158"/>
        <end position="185"/>
    </location>
</feature>
<reference evidence="2 3" key="1">
    <citation type="submission" date="2024-01" db="EMBL/GenBank/DDBJ databases">
        <title>Genome assemblies of Stephania.</title>
        <authorList>
            <person name="Yang L."/>
        </authorList>
    </citation>
    <scope>NUCLEOTIDE SEQUENCE [LARGE SCALE GENOMIC DNA]</scope>
    <source>
        <strain evidence="2">JXDWG</strain>
        <tissue evidence="2">Leaf</tissue>
    </source>
</reference>
<gene>
    <name evidence="2" type="ORF">Scep_021308</name>
</gene>
<dbReference type="PANTHER" id="PTHR33095:SF127">
    <property type="entry name" value="OS05G0578100 PROTEIN"/>
    <property type="match status" value="1"/>
</dbReference>
<sequence>MAVELQRNTAKLSKIDDLCAVLGGSPSFSSYSSTRLREIAAKVGAEFRDQVGKERLGIGIGIANNGNKVLHSNYKEQKSREPIQFSNEDQSKESALLAEEEADSEGTTDDNFEFSCICSHHEVLTISADEIFANGQIRPIYPIFDRDHINNNQQNSIKYKESGSSSSSSSSTSSTASTKSRNPLRKLFNEERVSSSWSSSDFEDLESIPRDTYCVWVPKTSDLLHFPDDRCKKSSSTGTSTRWKLRDLIRRSNSDGKDSIVFLARSTSCTKSKNVREDINNQSCEQRLNGGARKIKAENLSRNRVVSAHESLYVRNRTSKEMARRQSFLPYRRDIVGFFFNVNGLGKQFRAF</sequence>
<evidence type="ECO:0000256" key="1">
    <source>
        <dbReference type="SAM" id="MobiDB-lite"/>
    </source>
</evidence>
<dbReference type="Pfam" id="PF07816">
    <property type="entry name" value="DUF1645"/>
    <property type="match status" value="1"/>
</dbReference>
<evidence type="ECO:0000313" key="3">
    <source>
        <dbReference type="Proteomes" id="UP001419268"/>
    </source>
</evidence>
<dbReference type="AlphaFoldDB" id="A0AAP0F442"/>
<dbReference type="PANTHER" id="PTHR33095">
    <property type="entry name" value="OS07G0619500 PROTEIN"/>
    <property type="match status" value="1"/>
</dbReference>
<dbReference type="InterPro" id="IPR012442">
    <property type="entry name" value="DUF1645_plant"/>
</dbReference>
<comment type="caution">
    <text evidence="2">The sequence shown here is derived from an EMBL/GenBank/DDBJ whole genome shotgun (WGS) entry which is preliminary data.</text>
</comment>
<feature type="region of interest" description="Disordered" evidence="1">
    <location>
        <begin position="76"/>
        <end position="108"/>
    </location>
</feature>
<evidence type="ECO:0000313" key="2">
    <source>
        <dbReference type="EMBL" id="KAK9104464.1"/>
    </source>
</evidence>
<organism evidence="2 3">
    <name type="scientific">Stephania cephalantha</name>
    <dbReference type="NCBI Taxonomy" id="152367"/>
    <lineage>
        <taxon>Eukaryota</taxon>
        <taxon>Viridiplantae</taxon>
        <taxon>Streptophyta</taxon>
        <taxon>Embryophyta</taxon>
        <taxon>Tracheophyta</taxon>
        <taxon>Spermatophyta</taxon>
        <taxon>Magnoliopsida</taxon>
        <taxon>Ranunculales</taxon>
        <taxon>Menispermaceae</taxon>
        <taxon>Menispermoideae</taxon>
        <taxon>Cissampelideae</taxon>
        <taxon>Stephania</taxon>
    </lineage>
</organism>
<proteinExistence type="predicted"/>
<dbReference type="EMBL" id="JBBNAG010000009">
    <property type="protein sequence ID" value="KAK9104464.1"/>
    <property type="molecule type" value="Genomic_DNA"/>
</dbReference>